<dbReference type="InterPro" id="IPR035923">
    <property type="entry name" value="TT1751-like_sf"/>
</dbReference>
<dbReference type="InterPro" id="IPR005180">
    <property type="entry name" value="DUF302"/>
</dbReference>
<dbReference type="SUPFAM" id="SSF103247">
    <property type="entry name" value="TT1751-like"/>
    <property type="match status" value="1"/>
</dbReference>
<evidence type="ECO:0000256" key="1">
    <source>
        <dbReference type="SAM" id="SignalP"/>
    </source>
</evidence>
<name>A0A7S2AYS2_9CHLO</name>
<protein>
    <recommendedName>
        <fullName evidence="2">DUF302 domain-containing protein</fullName>
    </recommendedName>
</protein>
<evidence type="ECO:0000313" key="3">
    <source>
        <dbReference type="EMBL" id="CAD9381441.1"/>
    </source>
</evidence>
<accession>A0A7S2AYS2</accession>
<dbReference type="Gene3D" id="3.30.310.70">
    <property type="entry name" value="TT1751-like domain"/>
    <property type="match status" value="1"/>
</dbReference>
<feature type="domain" description="DUF302" evidence="2">
    <location>
        <begin position="113"/>
        <end position="172"/>
    </location>
</feature>
<organism evidence="3">
    <name type="scientific">Pycnococcus provasolii</name>
    <dbReference type="NCBI Taxonomy" id="41880"/>
    <lineage>
        <taxon>Eukaryota</taxon>
        <taxon>Viridiplantae</taxon>
        <taxon>Chlorophyta</taxon>
        <taxon>Pseudoscourfieldiophyceae</taxon>
        <taxon>Pseudoscourfieldiales</taxon>
        <taxon>Pycnococcaceae</taxon>
        <taxon>Pycnococcus</taxon>
    </lineage>
</organism>
<dbReference type="EMBL" id="HBGR01007879">
    <property type="protein sequence ID" value="CAD9381441.1"/>
    <property type="molecule type" value="Transcribed_RNA"/>
</dbReference>
<dbReference type="Pfam" id="PF03625">
    <property type="entry name" value="DUF302"/>
    <property type="match status" value="1"/>
</dbReference>
<dbReference type="CDD" id="cd14797">
    <property type="entry name" value="DUF302"/>
    <property type="match status" value="1"/>
</dbReference>
<dbReference type="AlphaFoldDB" id="A0A7S2AYS2"/>
<reference evidence="3" key="1">
    <citation type="submission" date="2021-01" db="EMBL/GenBank/DDBJ databases">
        <authorList>
            <person name="Corre E."/>
            <person name="Pelletier E."/>
            <person name="Niang G."/>
            <person name="Scheremetjew M."/>
            <person name="Finn R."/>
            <person name="Kale V."/>
            <person name="Holt S."/>
            <person name="Cochrane G."/>
            <person name="Meng A."/>
            <person name="Brown T."/>
            <person name="Cohen L."/>
        </authorList>
    </citation>
    <scope>NUCLEOTIDE SEQUENCE</scope>
    <source>
        <strain evidence="3">RCC733</strain>
    </source>
</reference>
<keyword evidence="1" id="KW-0732">Signal</keyword>
<feature type="signal peptide" evidence="1">
    <location>
        <begin position="1"/>
        <end position="33"/>
    </location>
</feature>
<proteinExistence type="predicted"/>
<feature type="chain" id="PRO_5031320342" description="DUF302 domain-containing protein" evidence="1">
    <location>
        <begin position="34"/>
        <end position="211"/>
    </location>
</feature>
<gene>
    <name evidence="3" type="ORF">PPRO1471_LOCUS5247</name>
</gene>
<evidence type="ECO:0000259" key="2">
    <source>
        <dbReference type="Pfam" id="PF03625"/>
    </source>
</evidence>
<sequence>MKHMPSISMLLLQQLVLITVFGGTAIVHPVVFADDVTEPAIVMVSGMEERNSTINTTKMDVKTTTTMPEPREDECVHGSGVASVISPYNVSTTIERVLDVVRNAGFTVFARVNHAQLAHDANLFLLPNEVVMFGSPAGGTPFMQDSALMGIDLPMKAHAHEDTDGVVHLSWNELSYMTTRHGVSADDAMESRTTRMTVMLEQLMNEAVKGE</sequence>